<dbReference type="SUPFAM" id="SSF51283">
    <property type="entry name" value="dUTPase-like"/>
    <property type="match status" value="1"/>
</dbReference>
<evidence type="ECO:0000313" key="7">
    <source>
        <dbReference type="Proteomes" id="UP000548632"/>
    </source>
</evidence>
<dbReference type="Gene3D" id="3.10.28.10">
    <property type="entry name" value="Homing endonucleases"/>
    <property type="match status" value="1"/>
</dbReference>
<proteinExistence type="predicted"/>
<gene>
    <name evidence="6" type="ORF">HUK38_07850</name>
</gene>
<keyword evidence="3" id="KW-0651">Protein splicing</keyword>
<dbReference type="SMART" id="SM00305">
    <property type="entry name" value="HintC"/>
    <property type="match status" value="1"/>
</dbReference>
<dbReference type="GO" id="GO:0008829">
    <property type="term" value="F:dCTP deaminase activity"/>
    <property type="evidence" value="ECO:0007669"/>
    <property type="project" value="InterPro"/>
</dbReference>
<evidence type="ECO:0000256" key="2">
    <source>
        <dbReference type="ARBA" id="ARBA00022813"/>
    </source>
</evidence>
<dbReference type="PROSITE" id="PS50819">
    <property type="entry name" value="INTEIN_ENDONUCLEASE"/>
    <property type="match status" value="1"/>
</dbReference>
<evidence type="ECO:0000256" key="1">
    <source>
        <dbReference type="ARBA" id="ARBA00022801"/>
    </source>
</evidence>
<dbReference type="SUPFAM" id="SSF55608">
    <property type="entry name" value="Homing endonucleases"/>
    <property type="match status" value="1"/>
</dbReference>
<dbReference type="InterPro" id="IPR003586">
    <property type="entry name" value="Hint_dom_C"/>
</dbReference>
<keyword evidence="2" id="KW-0068">Autocatalytic cleavage</keyword>
<dbReference type="Pfam" id="PF14528">
    <property type="entry name" value="LAGLIDADG_3"/>
    <property type="match status" value="1"/>
</dbReference>
<dbReference type="PRINTS" id="PR00379">
    <property type="entry name" value="INTEIN"/>
</dbReference>
<reference evidence="6 7" key="1">
    <citation type="journal article" date="2020" name="Arch. Microbiol.">
        <title>The genome sequence of the giant phototrophic gammaproteobacterium Thiospirillum jenense gives insight into its physiological properties and phylogenetic relationships.</title>
        <authorList>
            <person name="Imhoff J.F."/>
            <person name="Meyer T.E."/>
            <person name="Kyndt J.A."/>
        </authorList>
    </citation>
    <scope>NUCLEOTIDE SEQUENCE [LARGE SCALE GENOMIC DNA]</scope>
    <source>
        <strain evidence="6 7">DSM 216</strain>
    </source>
</reference>
<sequence>MQDWQLKPVKIGALLSQGVKPVYELTTKTGLKIQATANHPFRQLHGWTALSQLNIGDRIAVAREIPVFGKTPLPDWEAILLGLMIAEGQSHTPQHSPTFTNSDPVLVALLKQCVHDGQLGTVTDKGRDGYRLVNKAGRGGIAKCNRAYQWLTQYQLNVTAESKFVPQAIFMSPKQTTRLFLQALFSGDGGVYCTQDAFYLEYYSKSRRLIEDVHHLLLRFGVLSLIRHKTTAIGTDAYHIQITDREQIQRFATEIGFWPDSIKQCRLEKEILPIIQVAPQRLRSNFDTLPPAAWSLMIAAVAHAHTGLHQLGVRSHPKQSLSYTAANRVAIAKHYDALTTLMNGPVWDVVVDIQLIGDKEVFDLNIPAVHNFIANDMVVHNSTYARCGIIVNVTPLEPEWEGHVTLEFSNTTPLPAKIYANEGVAQILFLEADEVCECSYLDRDGKYQGQRGVTLPKP</sequence>
<feature type="domain" description="DOD-type homing endonuclease" evidence="5">
    <location>
        <begin position="80"/>
        <end position="222"/>
    </location>
</feature>
<dbReference type="CDD" id="cd07557">
    <property type="entry name" value="trimeric_dUTPase"/>
    <property type="match status" value="1"/>
</dbReference>
<dbReference type="GO" id="GO:0016539">
    <property type="term" value="P:intein-mediated protein splicing"/>
    <property type="evidence" value="ECO:0007669"/>
    <property type="project" value="InterPro"/>
</dbReference>
<keyword evidence="1" id="KW-0378">Hydrolase</keyword>
<accession>A0A839HAQ3</accession>
<dbReference type="Gene3D" id="2.70.40.10">
    <property type="match status" value="1"/>
</dbReference>
<dbReference type="GO" id="GO:0015949">
    <property type="term" value="P:nucleobase-containing small molecule interconversion"/>
    <property type="evidence" value="ECO:0007669"/>
    <property type="project" value="TreeGrafter"/>
</dbReference>
<dbReference type="CDD" id="cd00081">
    <property type="entry name" value="Hint"/>
    <property type="match status" value="2"/>
</dbReference>
<evidence type="ECO:0000256" key="4">
    <source>
        <dbReference type="ARBA" id="ARBA00023080"/>
    </source>
</evidence>
<dbReference type="Pfam" id="PF14890">
    <property type="entry name" value="Intein_splicing"/>
    <property type="match status" value="1"/>
</dbReference>
<dbReference type="GO" id="GO:0006229">
    <property type="term" value="P:dUTP biosynthetic process"/>
    <property type="evidence" value="ECO:0007669"/>
    <property type="project" value="InterPro"/>
</dbReference>
<dbReference type="RefSeq" id="WP_182583813.1">
    <property type="nucleotide sequence ID" value="NZ_JABVCQ010000014.1"/>
</dbReference>
<dbReference type="Proteomes" id="UP000548632">
    <property type="component" value="Unassembled WGS sequence"/>
</dbReference>
<keyword evidence="7" id="KW-1185">Reference proteome</keyword>
<dbReference type="PANTHER" id="PTHR42680">
    <property type="entry name" value="DCTP DEAMINASE"/>
    <property type="match status" value="1"/>
</dbReference>
<dbReference type="InterPro" id="IPR004042">
    <property type="entry name" value="Intein_endonuc_central"/>
</dbReference>
<dbReference type="InterPro" id="IPR006142">
    <property type="entry name" value="INTEIN"/>
</dbReference>
<dbReference type="InterPro" id="IPR030934">
    <property type="entry name" value="Intein_C"/>
</dbReference>
<keyword evidence="4" id="KW-0546">Nucleotide metabolism</keyword>
<protein>
    <recommendedName>
        <fullName evidence="5">DOD-type homing endonuclease domain-containing protein</fullName>
    </recommendedName>
</protein>
<dbReference type="SUPFAM" id="SSF51294">
    <property type="entry name" value="Hedgehog/intein (Hint) domain"/>
    <property type="match status" value="1"/>
</dbReference>
<dbReference type="EMBL" id="JABVCQ010000014">
    <property type="protein sequence ID" value="MBB1126143.1"/>
    <property type="molecule type" value="Genomic_DNA"/>
</dbReference>
<evidence type="ECO:0000259" key="5">
    <source>
        <dbReference type="PROSITE" id="PS50819"/>
    </source>
</evidence>
<dbReference type="PANTHER" id="PTHR42680:SF3">
    <property type="entry name" value="DCTP DEAMINASE"/>
    <property type="match status" value="1"/>
</dbReference>
<name>A0A839HAQ3_9GAMM</name>
<dbReference type="InterPro" id="IPR033704">
    <property type="entry name" value="dUTPase_trimeric"/>
</dbReference>
<organism evidence="6 7">
    <name type="scientific">Thiospirillum jenense</name>
    <dbReference type="NCBI Taxonomy" id="1653858"/>
    <lineage>
        <taxon>Bacteria</taxon>
        <taxon>Pseudomonadati</taxon>
        <taxon>Pseudomonadota</taxon>
        <taxon>Gammaproteobacteria</taxon>
        <taxon>Chromatiales</taxon>
        <taxon>Chromatiaceae</taxon>
        <taxon>Thiospirillum</taxon>
    </lineage>
</organism>
<dbReference type="GO" id="GO:0004519">
    <property type="term" value="F:endonuclease activity"/>
    <property type="evidence" value="ECO:0007669"/>
    <property type="project" value="InterPro"/>
</dbReference>
<evidence type="ECO:0000256" key="3">
    <source>
        <dbReference type="ARBA" id="ARBA00023000"/>
    </source>
</evidence>
<dbReference type="NCBIfam" id="TIGR01443">
    <property type="entry name" value="intein_Cterm"/>
    <property type="match status" value="1"/>
</dbReference>
<dbReference type="InterPro" id="IPR027434">
    <property type="entry name" value="Homing_endonucl"/>
</dbReference>
<dbReference type="AlphaFoldDB" id="A0A839HAQ3"/>
<dbReference type="PROSITE" id="PS50818">
    <property type="entry name" value="INTEIN_C_TER"/>
    <property type="match status" value="1"/>
</dbReference>
<dbReference type="InterPro" id="IPR036844">
    <property type="entry name" value="Hint_dom_sf"/>
</dbReference>
<comment type="caution">
    <text evidence="6">The sequence shown here is derived from an EMBL/GenBank/DDBJ whole genome shotgun (WGS) entry which is preliminary data.</text>
</comment>
<dbReference type="InterPro" id="IPR036157">
    <property type="entry name" value="dUTPase-like_sf"/>
</dbReference>
<dbReference type="InterPro" id="IPR004860">
    <property type="entry name" value="LAGLIDADG_dom"/>
</dbReference>
<evidence type="ECO:0000313" key="6">
    <source>
        <dbReference type="EMBL" id="MBB1126143.1"/>
    </source>
</evidence>
<dbReference type="Gene3D" id="2.170.16.10">
    <property type="entry name" value="Hedgehog/Intein (Hint) domain"/>
    <property type="match status" value="2"/>
</dbReference>